<accession>A0A5N5VAA2</accession>
<dbReference type="Proteomes" id="UP000325690">
    <property type="component" value="Unassembled WGS sequence"/>
</dbReference>
<dbReference type="AlphaFoldDB" id="A0A5N5VAA2"/>
<sequence>DKKTKAMLRRLYRHPSSGQLVAMESRARVFPKGLAEFIGIRDRTCRTPYCNAEIRHRDHATPKRRGGNTSAFNGLGVCEACNYAKEAPGWTVHTSDTNGVHTAEFTTPTGATYQSTAPPLPGPPVRRKLSLMEGRLSIDLVTFDAA</sequence>
<evidence type="ECO:0008006" key="3">
    <source>
        <dbReference type="Google" id="ProtNLM"/>
    </source>
</evidence>
<protein>
    <recommendedName>
        <fullName evidence="3">HNH endonuclease</fullName>
    </recommendedName>
</protein>
<feature type="non-terminal residue" evidence="1">
    <location>
        <position position="1"/>
    </location>
</feature>
<dbReference type="EMBL" id="ANBP01000004">
    <property type="protein sequence ID" value="KAB7758698.1"/>
    <property type="molecule type" value="Genomic_DNA"/>
</dbReference>
<evidence type="ECO:0000313" key="1">
    <source>
        <dbReference type="EMBL" id="KAB7758698.1"/>
    </source>
</evidence>
<dbReference type="CDD" id="cd00085">
    <property type="entry name" value="HNHc"/>
    <property type="match status" value="1"/>
</dbReference>
<gene>
    <name evidence="1" type="ORF">MPHL21000_04700</name>
</gene>
<keyword evidence="2" id="KW-1185">Reference proteome</keyword>
<dbReference type="InterPro" id="IPR003615">
    <property type="entry name" value="HNH_nuc"/>
</dbReference>
<dbReference type="Gene3D" id="1.10.30.50">
    <property type="match status" value="1"/>
</dbReference>
<proteinExistence type="predicted"/>
<organism evidence="1 2">
    <name type="scientific">Mycolicibacterium phlei DSM 43239 = CCUG 21000</name>
    <dbReference type="NCBI Taxonomy" id="1226750"/>
    <lineage>
        <taxon>Bacteria</taxon>
        <taxon>Bacillati</taxon>
        <taxon>Actinomycetota</taxon>
        <taxon>Actinomycetes</taxon>
        <taxon>Mycobacteriales</taxon>
        <taxon>Mycobacteriaceae</taxon>
        <taxon>Mycolicibacterium</taxon>
    </lineage>
</organism>
<evidence type="ECO:0000313" key="2">
    <source>
        <dbReference type="Proteomes" id="UP000325690"/>
    </source>
</evidence>
<comment type="caution">
    <text evidence="1">The sequence shown here is derived from an EMBL/GenBank/DDBJ whole genome shotgun (WGS) entry which is preliminary data.</text>
</comment>
<name>A0A5N5VAA2_MYCPH</name>
<reference evidence="1 2" key="1">
    <citation type="submission" date="2012-10" db="EMBL/GenBank/DDBJ databases">
        <title>The draft sequence of the Mycobacterium pheli genome.</title>
        <authorList>
            <person name="Pettersson B.M.F."/>
            <person name="Das S."/>
            <person name="Dasgupta S."/>
            <person name="Bhattacharya A."/>
            <person name="Kirsebom L.A."/>
        </authorList>
    </citation>
    <scope>NUCLEOTIDE SEQUENCE [LARGE SCALE GENOMIC DNA]</scope>
    <source>
        <strain evidence="1 2">CCUG 21000</strain>
    </source>
</reference>